<dbReference type="InterPro" id="IPR027417">
    <property type="entry name" value="P-loop_NTPase"/>
</dbReference>
<keyword evidence="5" id="KW-1185">Reference proteome</keyword>
<dbReference type="AlphaFoldDB" id="A0AA86VXI1"/>
<evidence type="ECO:0000313" key="4">
    <source>
        <dbReference type="EMBL" id="CAJ1940431.1"/>
    </source>
</evidence>
<feature type="compositionally biased region" description="Basic and acidic residues" evidence="3">
    <location>
        <begin position="237"/>
        <end position="252"/>
    </location>
</feature>
<dbReference type="PANTHER" id="PTHR18934">
    <property type="entry name" value="ATP-DEPENDENT RNA HELICASE"/>
    <property type="match status" value="1"/>
</dbReference>
<feature type="region of interest" description="Disordered" evidence="3">
    <location>
        <begin position="233"/>
        <end position="254"/>
    </location>
</feature>
<name>A0AA86VXI1_9FABA</name>
<dbReference type="GO" id="GO:0003723">
    <property type="term" value="F:RNA binding"/>
    <property type="evidence" value="ECO:0007669"/>
    <property type="project" value="TreeGrafter"/>
</dbReference>
<dbReference type="Gramene" id="rna-AYBTSS11_LOCUS9694">
    <property type="protein sequence ID" value="CAJ1940431.1"/>
    <property type="gene ID" value="gene-AYBTSS11_LOCUS9694"/>
</dbReference>
<evidence type="ECO:0000256" key="3">
    <source>
        <dbReference type="SAM" id="MobiDB-lite"/>
    </source>
</evidence>
<evidence type="ECO:0000313" key="5">
    <source>
        <dbReference type="Proteomes" id="UP001189624"/>
    </source>
</evidence>
<gene>
    <name evidence="4" type="ORF">AYBTSS11_LOCUS9694</name>
</gene>
<dbReference type="EMBL" id="OY731400">
    <property type="protein sequence ID" value="CAJ1940431.1"/>
    <property type="molecule type" value="Genomic_DNA"/>
</dbReference>
<dbReference type="Gene3D" id="3.40.50.300">
    <property type="entry name" value="P-loop containing nucleotide triphosphate hydrolases"/>
    <property type="match status" value="2"/>
</dbReference>
<evidence type="ECO:0000256" key="1">
    <source>
        <dbReference type="ARBA" id="ARBA00012552"/>
    </source>
</evidence>
<organism evidence="4 5">
    <name type="scientific">Sphenostylis stenocarpa</name>
    <dbReference type="NCBI Taxonomy" id="92480"/>
    <lineage>
        <taxon>Eukaryota</taxon>
        <taxon>Viridiplantae</taxon>
        <taxon>Streptophyta</taxon>
        <taxon>Embryophyta</taxon>
        <taxon>Tracheophyta</taxon>
        <taxon>Spermatophyta</taxon>
        <taxon>Magnoliopsida</taxon>
        <taxon>eudicotyledons</taxon>
        <taxon>Gunneridae</taxon>
        <taxon>Pentapetalae</taxon>
        <taxon>rosids</taxon>
        <taxon>fabids</taxon>
        <taxon>Fabales</taxon>
        <taxon>Fabaceae</taxon>
        <taxon>Papilionoideae</taxon>
        <taxon>50 kb inversion clade</taxon>
        <taxon>NPAAA clade</taxon>
        <taxon>indigoferoid/millettioid clade</taxon>
        <taxon>Phaseoleae</taxon>
        <taxon>Sphenostylis</taxon>
    </lineage>
</organism>
<comment type="catalytic activity">
    <reaction evidence="2">
        <text>ATP + H2O = ADP + phosphate + H(+)</text>
        <dbReference type="Rhea" id="RHEA:13065"/>
        <dbReference type="ChEBI" id="CHEBI:15377"/>
        <dbReference type="ChEBI" id="CHEBI:15378"/>
        <dbReference type="ChEBI" id="CHEBI:30616"/>
        <dbReference type="ChEBI" id="CHEBI:43474"/>
        <dbReference type="ChEBI" id="CHEBI:456216"/>
        <dbReference type="EC" id="3.6.4.13"/>
    </reaction>
</comment>
<reference evidence="4" key="1">
    <citation type="submission" date="2023-10" db="EMBL/GenBank/DDBJ databases">
        <authorList>
            <person name="Domelevo Entfellner J.-B."/>
        </authorList>
    </citation>
    <scope>NUCLEOTIDE SEQUENCE</scope>
</reference>
<dbReference type="GO" id="GO:0003724">
    <property type="term" value="F:RNA helicase activity"/>
    <property type="evidence" value="ECO:0007669"/>
    <property type="project" value="UniProtKB-EC"/>
</dbReference>
<dbReference type="Proteomes" id="UP001189624">
    <property type="component" value="Chromosome 3"/>
</dbReference>
<dbReference type="PANTHER" id="PTHR18934:SF246">
    <property type="entry name" value="DEXH-BOX ATP-DEPENDENT RNA HELICASE DEXH4, CHLOROPLASTIC-RELATED"/>
    <property type="match status" value="1"/>
</dbReference>
<evidence type="ECO:0000256" key="2">
    <source>
        <dbReference type="ARBA" id="ARBA00047984"/>
    </source>
</evidence>
<feature type="non-terminal residue" evidence="4">
    <location>
        <position position="1"/>
    </location>
</feature>
<accession>A0AA86VXI1</accession>
<proteinExistence type="predicted"/>
<protein>
    <recommendedName>
        <fullName evidence="1">RNA helicase</fullName>
        <ecNumber evidence="1">3.6.4.13</ecNumber>
    </recommendedName>
</protein>
<sequence length="274" mass="30923">WELPPPKDNKPLLILLMTRLEYARVIEVVVGLGVILVGDIYQYESVSAIQYLGPFGDQSLSGITHVIVDEVHERSLLLSAPAKFSGELRGDFLLIVLKNLIEKQSRKGTRKLKIILMSHPVTTYFLEDIYDQIEYRLTSDSPASLTHGTFPKGQKRLNEDVIDYDLVEDLICFIDETGGEGAILVFLPGIYEINYLHDKLVASSQFGGPSSEWIIPLHSTVASSEQKRVFLRPPGNMRKEHEKQDMTPKDLDSDSTNHVIHVLLQSDDLYHVPE</sequence>
<dbReference type="EC" id="3.6.4.13" evidence="1"/>